<reference evidence="3 4" key="1">
    <citation type="submission" date="2019-03" db="EMBL/GenBank/DDBJ databases">
        <title>Deep-cultivation of Planctomycetes and their phenomic and genomic characterization uncovers novel biology.</title>
        <authorList>
            <person name="Wiegand S."/>
            <person name="Jogler M."/>
            <person name="Boedeker C."/>
            <person name="Pinto D."/>
            <person name="Vollmers J."/>
            <person name="Rivas-Marin E."/>
            <person name="Kohn T."/>
            <person name="Peeters S.H."/>
            <person name="Heuer A."/>
            <person name="Rast P."/>
            <person name="Oberbeckmann S."/>
            <person name="Bunk B."/>
            <person name="Jeske O."/>
            <person name="Meyerdierks A."/>
            <person name="Storesund J.E."/>
            <person name="Kallscheuer N."/>
            <person name="Luecker S."/>
            <person name="Lage O.M."/>
            <person name="Pohl T."/>
            <person name="Merkel B.J."/>
            <person name="Hornburger P."/>
            <person name="Mueller R.-W."/>
            <person name="Bruemmer F."/>
            <person name="Labrenz M."/>
            <person name="Spormann A.M."/>
            <person name="Op den Camp H."/>
            <person name="Overmann J."/>
            <person name="Amann R."/>
            <person name="Jetten M.S.M."/>
            <person name="Mascher T."/>
            <person name="Medema M.H."/>
            <person name="Devos D.P."/>
            <person name="Kaster A.-K."/>
            <person name="Ovreas L."/>
            <person name="Rohde M."/>
            <person name="Galperin M.Y."/>
            <person name="Jogler C."/>
        </authorList>
    </citation>
    <scope>NUCLEOTIDE SEQUENCE [LARGE SCALE GENOMIC DNA]</scope>
    <source>
        <strain evidence="3 4">V144</strain>
    </source>
</reference>
<evidence type="ECO:0000256" key="1">
    <source>
        <dbReference type="SAM" id="Phobius"/>
    </source>
</evidence>
<organism evidence="3 4">
    <name type="scientific">Gimesia aquarii</name>
    <dbReference type="NCBI Taxonomy" id="2527964"/>
    <lineage>
        <taxon>Bacteria</taxon>
        <taxon>Pseudomonadati</taxon>
        <taxon>Planctomycetota</taxon>
        <taxon>Planctomycetia</taxon>
        <taxon>Planctomycetales</taxon>
        <taxon>Planctomycetaceae</taxon>
        <taxon>Gimesia</taxon>
    </lineage>
</organism>
<accession>A0A517VQ34</accession>
<dbReference type="PANTHER" id="PTHR46361">
    <property type="entry name" value="ELECTRON CARRIER/ PROTEIN DISULFIDE OXIDOREDUCTASE"/>
    <property type="match status" value="1"/>
</dbReference>
<keyword evidence="1" id="KW-0472">Membrane</keyword>
<dbReference type="InterPro" id="IPR006869">
    <property type="entry name" value="DUF547"/>
</dbReference>
<proteinExistence type="predicted"/>
<dbReference type="KEGG" id="gaw:V144x_05700"/>
<gene>
    <name evidence="3" type="ORF">V144x_05700</name>
</gene>
<evidence type="ECO:0000313" key="3">
    <source>
        <dbReference type="EMBL" id="QDT95131.1"/>
    </source>
</evidence>
<protein>
    <recommendedName>
        <fullName evidence="2">DUF547 domain-containing protein</fullName>
    </recommendedName>
</protein>
<dbReference type="EMBL" id="CP037920">
    <property type="protein sequence ID" value="QDT95131.1"/>
    <property type="molecule type" value="Genomic_DNA"/>
</dbReference>
<sequence length="300" mass="33887">MLWTKGRVLKTFSKEIIAVLVITVAIAIVMIVNSGNVAAASKVYVGQNVSSNAQVSMDQINHSSWDMLLKKYVDHNGYVNYKAWHASSADQKALTAYLNQLSKANPKQPARNNAKLAFWINAYNAVTVHGILREYPTSSIRNHTAKVIGYNIWKDLQLVVGGQAISLEGIEHQILRKMNEPRIHFAIVCASIGCPRLLNQAYTASEVEKQLDVNTKDFFSRPQNFRFDQQNKRFYLSSILSWFGTDFGANQAVQLKTIAPWLPDQTVQNAARQNSVRISFLDYNWKLNDQANLGRVAERR</sequence>
<keyword evidence="1" id="KW-1133">Transmembrane helix</keyword>
<name>A0A517VQ34_9PLAN</name>
<dbReference type="AlphaFoldDB" id="A0A517VQ34"/>
<feature type="transmembrane region" description="Helical" evidence="1">
    <location>
        <begin position="12"/>
        <end position="32"/>
    </location>
</feature>
<feature type="domain" description="DUF547" evidence="2">
    <location>
        <begin position="111"/>
        <end position="218"/>
    </location>
</feature>
<keyword evidence="1" id="KW-0812">Transmembrane</keyword>
<dbReference type="PANTHER" id="PTHR46361:SF3">
    <property type="entry name" value="ELECTRON CARRIER_ PROTEIN DISULFIDE OXIDOREDUCTASE"/>
    <property type="match status" value="1"/>
</dbReference>
<evidence type="ECO:0000259" key="2">
    <source>
        <dbReference type="Pfam" id="PF04784"/>
    </source>
</evidence>
<dbReference type="Proteomes" id="UP000318704">
    <property type="component" value="Chromosome"/>
</dbReference>
<dbReference type="Pfam" id="PF04784">
    <property type="entry name" value="DUF547"/>
    <property type="match status" value="1"/>
</dbReference>
<evidence type="ECO:0000313" key="4">
    <source>
        <dbReference type="Proteomes" id="UP000318704"/>
    </source>
</evidence>